<dbReference type="EMBL" id="AP028055">
    <property type="protein sequence ID" value="BEG98991.1"/>
    <property type="molecule type" value="Genomic_DNA"/>
</dbReference>
<evidence type="ECO:0000256" key="2">
    <source>
        <dbReference type="ARBA" id="ARBA00022679"/>
    </source>
</evidence>
<dbReference type="InterPro" id="IPR023382">
    <property type="entry name" value="MnmA-like_central_sf"/>
</dbReference>
<evidence type="ECO:0000256" key="8">
    <source>
        <dbReference type="ARBA" id="ARBA00051542"/>
    </source>
</evidence>
<name>A0ABM8IAF2_9BACE</name>
<gene>
    <name evidence="12" type="primary">mnmA1</name>
    <name evidence="9" type="synonym">mnmA</name>
    <name evidence="12" type="ORF">BSYN_12560</name>
</gene>
<dbReference type="Gene3D" id="2.40.30.10">
    <property type="entry name" value="Translation factors"/>
    <property type="match status" value="1"/>
</dbReference>
<feature type="region of interest" description="Interaction with tRNA" evidence="9">
    <location>
        <begin position="142"/>
        <end position="144"/>
    </location>
</feature>
<comment type="function">
    <text evidence="9">Catalyzes the 2-thiolation of uridine at the wobble position (U34) of tRNA, leading to the formation of s(2)U34.</text>
</comment>
<evidence type="ECO:0000256" key="3">
    <source>
        <dbReference type="ARBA" id="ARBA00022694"/>
    </source>
</evidence>
<keyword evidence="13" id="KW-1185">Reference proteome</keyword>
<dbReference type="EC" id="2.8.1.13" evidence="9"/>
<evidence type="ECO:0000259" key="10">
    <source>
        <dbReference type="Pfam" id="PF20258"/>
    </source>
</evidence>
<evidence type="ECO:0000256" key="7">
    <source>
        <dbReference type="ARBA" id="ARBA00023157"/>
    </source>
</evidence>
<dbReference type="Pfam" id="PF20259">
    <property type="entry name" value="tRNA_Me_trans_M"/>
    <property type="match status" value="1"/>
</dbReference>
<keyword evidence="9" id="KW-0963">Cytoplasm</keyword>
<dbReference type="Gene3D" id="3.40.50.620">
    <property type="entry name" value="HUPs"/>
    <property type="match status" value="1"/>
</dbReference>
<feature type="site" description="Interaction with tRNA" evidence="9">
    <location>
        <position position="334"/>
    </location>
</feature>
<organism evidence="12 13">
    <name type="scientific">Bacteroides sedimenti</name>
    <dbReference type="NCBI Taxonomy" id="2136147"/>
    <lineage>
        <taxon>Bacteria</taxon>
        <taxon>Pseudomonadati</taxon>
        <taxon>Bacteroidota</taxon>
        <taxon>Bacteroidia</taxon>
        <taxon>Bacteroidales</taxon>
        <taxon>Bacteroidaceae</taxon>
        <taxon>Bacteroides</taxon>
    </lineage>
</organism>
<dbReference type="RefSeq" id="WP_353334195.1">
    <property type="nucleotide sequence ID" value="NZ_AP028055.1"/>
</dbReference>
<dbReference type="InterPro" id="IPR004506">
    <property type="entry name" value="MnmA-like"/>
</dbReference>
<sequence>MEIATLLSGGVDSSVVVHLLKEQGYDPSLFYIKIGMDGDNDLTCTAEEDIEMATFVARKYGCRFEIIDLQKEYWDNVVAYTIDKVRRGLTPNPDVMCNKLIKFGCFEQRCGKDFDKTATGHYASTTEKDGKVYLSTAIDPVKDQTDFLAQIDYLQVSKLMFPLGSLMKSEVRDAALRAALPTAKRKDSQGICFLGKINYNDFIRRYLGEKEGKIVELETGKVLGTHKGYWFHTIGQRKGLGLGGGPWFVIKKDLDENIIYVSCGHDVETQYSTEFTMHDFHFITDNPWESVKDSIDVTFKIRHTPEFIPGKLTLDGGNYKIESSKKLQGVAPGQFGVVYDKDAHICIGSGEIQSNAAGAF</sequence>
<dbReference type="NCBIfam" id="TIGR00420">
    <property type="entry name" value="trmU"/>
    <property type="match status" value="1"/>
</dbReference>
<comment type="subcellular location">
    <subcellularLocation>
        <location evidence="9">Cytoplasm</location>
    </subcellularLocation>
</comment>
<keyword evidence="5 9" id="KW-0067">ATP-binding</keyword>
<feature type="domain" description="tRNA-specific 2-thiouridylase MnmA-like central" evidence="11">
    <location>
        <begin position="200"/>
        <end position="262"/>
    </location>
</feature>
<comment type="catalytic activity">
    <reaction evidence="8 9">
        <text>S-sulfanyl-L-cysteinyl-[protein] + uridine(34) in tRNA + AH2 + ATP = 2-thiouridine(34) in tRNA + L-cysteinyl-[protein] + A + AMP + diphosphate + H(+)</text>
        <dbReference type="Rhea" id="RHEA:47032"/>
        <dbReference type="Rhea" id="RHEA-COMP:10131"/>
        <dbReference type="Rhea" id="RHEA-COMP:11726"/>
        <dbReference type="Rhea" id="RHEA-COMP:11727"/>
        <dbReference type="Rhea" id="RHEA-COMP:11728"/>
        <dbReference type="ChEBI" id="CHEBI:13193"/>
        <dbReference type="ChEBI" id="CHEBI:15378"/>
        <dbReference type="ChEBI" id="CHEBI:17499"/>
        <dbReference type="ChEBI" id="CHEBI:29950"/>
        <dbReference type="ChEBI" id="CHEBI:30616"/>
        <dbReference type="ChEBI" id="CHEBI:33019"/>
        <dbReference type="ChEBI" id="CHEBI:61963"/>
        <dbReference type="ChEBI" id="CHEBI:65315"/>
        <dbReference type="ChEBI" id="CHEBI:87170"/>
        <dbReference type="ChEBI" id="CHEBI:456215"/>
        <dbReference type="EC" id="2.8.1.13"/>
    </reaction>
</comment>
<feature type="region of interest" description="Interaction with target base in tRNA" evidence="9">
    <location>
        <begin position="92"/>
        <end position="94"/>
    </location>
</feature>
<evidence type="ECO:0000256" key="9">
    <source>
        <dbReference type="HAMAP-Rule" id="MF_00144"/>
    </source>
</evidence>
<keyword evidence="1 9" id="KW-0820">tRNA-binding</keyword>
<dbReference type="Pfam" id="PF03054">
    <property type="entry name" value="tRNA_Me_trans"/>
    <property type="match status" value="1"/>
</dbReference>
<evidence type="ECO:0000259" key="11">
    <source>
        <dbReference type="Pfam" id="PF20259"/>
    </source>
</evidence>
<proteinExistence type="inferred from homology"/>
<dbReference type="InterPro" id="IPR046885">
    <property type="entry name" value="MnmA-like_C"/>
</dbReference>
<feature type="active site" description="Cysteine persulfide intermediate" evidence="9">
    <location>
        <position position="192"/>
    </location>
</feature>
<dbReference type="CDD" id="cd01998">
    <property type="entry name" value="MnmA_TRMU-like"/>
    <property type="match status" value="1"/>
</dbReference>
<feature type="binding site" evidence="9">
    <location>
        <position position="32"/>
    </location>
    <ligand>
        <name>ATP</name>
        <dbReference type="ChEBI" id="CHEBI:30616"/>
    </ligand>
</feature>
<keyword evidence="3 9" id="KW-0819">tRNA processing</keyword>
<dbReference type="SUPFAM" id="SSF52402">
    <property type="entry name" value="Adenine nucleotide alpha hydrolases-like"/>
    <property type="match status" value="1"/>
</dbReference>
<feature type="binding site" evidence="9">
    <location>
        <position position="120"/>
    </location>
    <ligand>
        <name>ATP</name>
        <dbReference type="ChEBI" id="CHEBI:30616"/>
    </ligand>
</feature>
<dbReference type="NCBIfam" id="NF001138">
    <property type="entry name" value="PRK00143.1"/>
    <property type="match status" value="1"/>
</dbReference>
<dbReference type="Gene3D" id="2.30.30.280">
    <property type="entry name" value="Adenine nucleotide alpha hydrolases-like domains"/>
    <property type="match status" value="1"/>
</dbReference>
<comment type="similarity">
    <text evidence="9">Belongs to the MnmA/TRMU family.</text>
</comment>
<reference evidence="12 13" key="1">
    <citation type="submission" date="2023-04" db="EMBL/GenBank/DDBJ databases">
        <title>Draft genome sequence of acteroides sedimenti strain YN3PY1.</title>
        <authorList>
            <person name="Yoshida N."/>
        </authorList>
    </citation>
    <scope>NUCLEOTIDE SEQUENCE [LARGE SCALE GENOMIC DNA]</scope>
    <source>
        <strain evidence="12 13">YN3PY1</strain>
    </source>
</reference>
<comment type="caution">
    <text evidence="9">Lacks conserved residue(s) required for the propagation of feature annotation.</text>
</comment>
<dbReference type="InterPro" id="IPR051305">
    <property type="entry name" value="tRNA_2-thiouridylase_MnmA"/>
</dbReference>
<dbReference type="HAMAP" id="MF_00144">
    <property type="entry name" value="tRNA_thiouridyl_MnmA"/>
    <property type="match status" value="1"/>
</dbReference>
<dbReference type="InterPro" id="IPR014729">
    <property type="entry name" value="Rossmann-like_a/b/a_fold"/>
</dbReference>
<keyword evidence="2 9" id="KW-0808">Transferase</keyword>
<dbReference type="Pfam" id="PF20258">
    <property type="entry name" value="tRNA_Me_trans_C"/>
    <property type="match status" value="1"/>
</dbReference>
<dbReference type="PANTHER" id="PTHR43052">
    <property type="match status" value="1"/>
</dbReference>
<feature type="active site" description="Nucleophile" evidence="9">
    <location>
        <position position="97"/>
    </location>
</feature>
<protein>
    <recommendedName>
        <fullName evidence="9">tRNA-specific 2-thiouridylase MnmA</fullName>
        <ecNumber evidence="9">2.8.1.13</ecNumber>
    </recommendedName>
</protein>
<feature type="domain" description="tRNA-specific 2-thiouridylase MnmA-like C-terminal" evidence="10">
    <location>
        <begin position="273"/>
        <end position="352"/>
    </location>
</feature>
<evidence type="ECO:0000256" key="4">
    <source>
        <dbReference type="ARBA" id="ARBA00022741"/>
    </source>
</evidence>
<dbReference type="Proteomes" id="UP001496674">
    <property type="component" value="Chromosome"/>
</dbReference>
<feature type="site" description="Interaction with tRNA" evidence="9">
    <location>
        <position position="121"/>
    </location>
</feature>
<keyword evidence="6 9" id="KW-0694">RNA-binding</keyword>
<evidence type="ECO:0000313" key="13">
    <source>
        <dbReference type="Proteomes" id="UP001496674"/>
    </source>
</evidence>
<evidence type="ECO:0000256" key="1">
    <source>
        <dbReference type="ARBA" id="ARBA00022555"/>
    </source>
</evidence>
<accession>A0ABM8IAF2</accession>
<dbReference type="PANTHER" id="PTHR43052:SF1">
    <property type="entry name" value="TRNA-5-TAURINOMETHYLURIDINE 2-SULFURTRANSFERASE"/>
    <property type="match status" value="1"/>
</dbReference>
<evidence type="ECO:0000256" key="5">
    <source>
        <dbReference type="ARBA" id="ARBA00022840"/>
    </source>
</evidence>
<dbReference type="InterPro" id="IPR046884">
    <property type="entry name" value="MnmA-like_central"/>
</dbReference>
<feature type="binding site" evidence="9">
    <location>
        <begin position="6"/>
        <end position="13"/>
    </location>
    <ligand>
        <name>ATP</name>
        <dbReference type="ChEBI" id="CHEBI:30616"/>
    </ligand>
</feature>
<evidence type="ECO:0000256" key="6">
    <source>
        <dbReference type="ARBA" id="ARBA00022884"/>
    </source>
</evidence>
<keyword evidence="4 9" id="KW-0547">Nucleotide-binding</keyword>
<keyword evidence="7" id="KW-1015">Disulfide bond</keyword>
<evidence type="ECO:0000313" key="12">
    <source>
        <dbReference type="EMBL" id="BEG98991.1"/>
    </source>
</evidence>